<dbReference type="AlphaFoldDB" id="A0A1A3P8C0"/>
<name>A0A1A3P8C0_MYCAS</name>
<dbReference type="GO" id="GO:0005975">
    <property type="term" value="P:carbohydrate metabolic process"/>
    <property type="evidence" value="ECO:0007669"/>
    <property type="project" value="UniProtKB-ARBA"/>
</dbReference>
<protein>
    <recommendedName>
        <fullName evidence="4">CARDB domain-containing protein</fullName>
    </recommendedName>
</protein>
<dbReference type="RefSeq" id="WP_065143334.1">
    <property type="nucleotide sequence ID" value="NZ_LZLS01000065.1"/>
</dbReference>
<dbReference type="Gene3D" id="2.60.40.10">
    <property type="entry name" value="Immunoglobulins"/>
    <property type="match status" value="1"/>
</dbReference>
<evidence type="ECO:0008006" key="4">
    <source>
        <dbReference type="Google" id="ProtNLM"/>
    </source>
</evidence>
<feature type="signal peptide" evidence="1">
    <location>
        <begin position="1"/>
        <end position="38"/>
    </location>
</feature>
<gene>
    <name evidence="2" type="ORF">A5634_19490</name>
</gene>
<evidence type="ECO:0000256" key="1">
    <source>
        <dbReference type="SAM" id="SignalP"/>
    </source>
</evidence>
<accession>A0A1A3P8C0</accession>
<feature type="chain" id="PRO_5008327464" description="CARDB domain-containing protein" evidence="1">
    <location>
        <begin position="39"/>
        <end position="180"/>
    </location>
</feature>
<comment type="caution">
    <text evidence="2">The sequence shown here is derived from an EMBL/GenBank/DDBJ whole genome shotgun (WGS) entry which is preliminary data.</text>
</comment>
<sequence length="180" mass="18710">MSKIPERSGKTNTYAAAVTAALTLGLFTTVLAPGAATAAPSGSLPDLVAGTRYSKPIDVGESATIPIVVENQGKGATGANGIDLDLQINLGPGLGLLDLQPTAGQGWYCSNPVRSGDNGATKTNCSSIKPLQPGQTKTIKLRVHGETNQKASAFWLVLAVDSKHRITESNEANNDDLTYY</sequence>
<dbReference type="EMBL" id="LZLS01000065">
    <property type="protein sequence ID" value="OBK28832.1"/>
    <property type="molecule type" value="Genomic_DNA"/>
</dbReference>
<proteinExistence type="predicted"/>
<evidence type="ECO:0000313" key="3">
    <source>
        <dbReference type="Proteomes" id="UP000093928"/>
    </source>
</evidence>
<dbReference type="InterPro" id="IPR013783">
    <property type="entry name" value="Ig-like_fold"/>
</dbReference>
<dbReference type="Proteomes" id="UP000093928">
    <property type="component" value="Unassembled WGS sequence"/>
</dbReference>
<evidence type="ECO:0000313" key="2">
    <source>
        <dbReference type="EMBL" id="OBK28832.1"/>
    </source>
</evidence>
<reference evidence="2 3" key="1">
    <citation type="submission" date="2016-06" db="EMBL/GenBank/DDBJ databases">
        <authorList>
            <person name="Kjaerup R.B."/>
            <person name="Dalgaard T.S."/>
            <person name="Juul-Madsen H.R."/>
        </authorList>
    </citation>
    <scope>NUCLEOTIDE SEQUENCE [LARGE SCALE GENOMIC DNA]</scope>
    <source>
        <strain evidence="2 3">1165133.8</strain>
    </source>
</reference>
<organism evidence="2 3">
    <name type="scientific">Mycobacterium asiaticum</name>
    <dbReference type="NCBI Taxonomy" id="1790"/>
    <lineage>
        <taxon>Bacteria</taxon>
        <taxon>Bacillati</taxon>
        <taxon>Actinomycetota</taxon>
        <taxon>Actinomycetes</taxon>
        <taxon>Mycobacteriales</taxon>
        <taxon>Mycobacteriaceae</taxon>
        <taxon>Mycobacterium</taxon>
    </lineage>
</organism>
<keyword evidence="1" id="KW-0732">Signal</keyword>